<gene>
    <name evidence="2" type="ORF">H9742_09830</name>
</gene>
<accession>A0A9D1R690</accession>
<evidence type="ECO:0000313" key="3">
    <source>
        <dbReference type="Proteomes" id="UP000824265"/>
    </source>
</evidence>
<proteinExistence type="predicted"/>
<organism evidence="2 3">
    <name type="scientific">Candidatus Acetatifactor stercoripullorum</name>
    <dbReference type="NCBI Taxonomy" id="2838414"/>
    <lineage>
        <taxon>Bacteria</taxon>
        <taxon>Bacillati</taxon>
        <taxon>Bacillota</taxon>
        <taxon>Clostridia</taxon>
        <taxon>Lachnospirales</taxon>
        <taxon>Lachnospiraceae</taxon>
        <taxon>Acetatifactor</taxon>
    </lineage>
</organism>
<evidence type="ECO:0000259" key="1">
    <source>
        <dbReference type="Pfam" id="PF13470"/>
    </source>
</evidence>
<dbReference type="Pfam" id="PF13470">
    <property type="entry name" value="PIN_3"/>
    <property type="match status" value="1"/>
</dbReference>
<dbReference type="InterPro" id="IPR029060">
    <property type="entry name" value="PIN-like_dom_sf"/>
</dbReference>
<feature type="domain" description="PIN" evidence="1">
    <location>
        <begin position="14"/>
        <end position="84"/>
    </location>
</feature>
<reference evidence="2" key="1">
    <citation type="journal article" date="2021" name="PeerJ">
        <title>Extensive microbial diversity within the chicken gut microbiome revealed by metagenomics and culture.</title>
        <authorList>
            <person name="Gilroy R."/>
            <person name="Ravi A."/>
            <person name="Getino M."/>
            <person name="Pursley I."/>
            <person name="Horton D.L."/>
            <person name="Alikhan N.F."/>
            <person name="Baker D."/>
            <person name="Gharbi K."/>
            <person name="Hall N."/>
            <person name="Watson M."/>
            <person name="Adriaenssens E.M."/>
            <person name="Foster-Nyarko E."/>
            <person name="Jarju S."/>
            <person name="Secka A."/>
            <person name="Antonio M."/>
            <person name="Oren A."/>
            <person name="Chaudhuri R.R."/>
            <person name="La Ragione R."/>
            <person name="Hildebrand F."/>
            <person name="Pallen M.J."/>
        </authorList>
    </citation>
    <scope>NUCLEOTIDE SEQUENCE</scope>
    <source>
        <strain evidence="2">CHK195-6426</strain>
    </source>
</reference>
<sequence length="104" mass="12404">MEQKIRQQETERLKSWKVSEEKYRSVEERKSLLRNLCELFEVEGIDKAQILEALANERFSDFEDCLQMECTIAFRADYIVTRNCDDFKGSRIPCIEPEEFCKLI</sequence>
<name>A0A9D1R690_9FIRM</name>
<dbReference type="SUPFAM" id="SSF88723">
    <property type="entry name" value="PIN domain-like"/>
    <property type="match status" value="1"/>
</dbReference>
<reference evidence="2" key="2">
    <citation type="submission" date="2021-04" db="EMBL/GenBank/DDBJ databases">
        <authorList>
            <person name="Gilroy R."/>
        </authorList>
    </citation>
    <scope>NUCLEOTIDE SEQUENCE</scope>
    <source>
        <strain evidence="2">CHK195-6426</strain>
    </source>
</reference>
<dbReference type="Proteomes" id="UP000824265">
    <property type="component" value="Unassembled WGS sequence"/>
</dbReference>
<dbReference type="AlphaFoldDB" id="A0A9D1R690"/>
<evidence type="ECO:0000313" key="2">
    <source>
        <dbReference type="EMBL" id="HIW81797.1"/>
    </source>
</evidence>
<comment type="caution">
    <text evidence="2">The sequence shown here is derived from an EMBL/GenBank/DDBJ whole genome shotgun (WGS) entry which is preliminary data.</text>
</comment>
<dbReference type="InterPro" id="IPR002716">
    <property type="entry name" value="PIN_dom"/>
</dbReference>
<dbReference type="EMBL" id="DXGH01000052">
    <property type="protein sequence ID" value="HIW81797.1"/>
    <property type="molecule type" value="Genomic_DNA"/>
</dbReference>
<protein>
    <submittedName>
        <fullName evidence="2">PIN domain-containing protein</fullName>
    </submittedName>
</protein>